<accession>A0A7J8HBI8</accession>
<dbReference type="AlphaFoldDB" id="A0A7J8HBI8"/>
<proteinExistence type="predicted"/>
<sequence length="140" mass="14934">MAAEAGCAPADGDLMQQEAQQDTFTLLGGKVAYIPVVQGCCGISQCIGSHPRLQHRCLCAAEAAAPLVLVQRRADNEQASGEQRCLCPQVRRGTEFPCAPDGLAQPCCRAPELVTVSTTMWSGSCRMPSSPYCSFRCCHV</sequence>
<evidence type="ECO:0000313" key="2">
    <source>
        <dbReference type="Proteomes" id="UP000550707"/>
    </source>
</evidence>
<keyword evidence="2" id="KW-1185">Reference proteome</keyword>
<name>A0A7J8HBI8_MOLMO</name>
<dbReference type="Proteomes" id="UP000550707">
    <property type="component" value="Unassembled WGS sequence"/>
</dbReference>
<reference evidence="1 2" key="1">
    <citation type="journal article" date="2020" name="Nature">
        <title>Six reference-quality genomes reveal evolution of bat adaptations.</title>
        <authorList>
            <person name="Jebb D."/>
            <person name="Huang Z."/>
            <person name="Pippel M."/>
            <person name="Hughes G.M."/>
            <person name="Lavrichenko K."/>
            <person name="Devanna P."/>
            <person name="Winkler S."/>
            <person name="Jermiin L.S."/>
            <person name="Skirmuntt E.C."/>
            <person name="Katzourakis A."/>
            <person name="Burkitt-Gray L."/>
            <person name="Ray D.A."/>
            <person name="Sullivan K.A.M."/>
            <person name="Roscito J.G."/>
            <person name="Kirilenko B.M."/>
            <person name="Davalos L.M."/>
            <person name="Corthals A.P."/>
            <person name="Power M.L."/>
            <person name="Jones G."/>
            <person name="Ransome R.D."/>
            <person name="Dechmann D.K.N."/>
            <person name="Locatelli A.G."/>
            <person name="Puechmaille S.J."/>
            <person name="Fedrigo O."/>
            <person name="Jarvis E.D."/>
            <person name="Hiller M."/>
            <person name="Vernes S.C."/>
            <person name="Myers E.W."/>
            <person name="Teeling E.C."/>
        </authorList>
    </citation>
    <scope>NUCLEOTIDE SEQUENCE [LARGE SCALE GENOMIC DNA]</scope>
    <source>
        <strain evidence="1">MMolMol1</strain>
        <tissue evidence="1">Muscle</tissue>
    </source>
</reference>
<protein>
    <submittedName>
        <fullName evidence="1">Uncharacterized protein</fullName>
    </submittedName>
</protein>
<comment type="caution">
    <text evidence="1">The sequence shown here is derived from an EMBL/GenBank/DDBJ whole genome shotgun (WGS) entry which is preliminary data.</text>
</comment>
<gene>
    <name evidence="1" type="ORF">HJG59_011101</name>
</gene>
<dbReference type="EMBL" id="JACASF010000007">
    <property type="protein sequence ID" value="KAF6469724.1"/>
    <property type="molecule type" value="Genomic_DNA"/>
</dbReference>
<dbReference type="InParanoid" id="A0A7J8HBI8"/>
<evidence type="ECO:0000313" key="1">
    <source>
        <dbReference type="EMBL" id="KAF6469724.1"/>
    </source>
</evidence>
<organism evidence="1 2">
    <name type="scientific">Molossus molossus</name>
    <name type="common">Pallas' mastiff bat</name>
    <name type="synonym">Vespertilio molossus</name>
    <dbReference type="NCBI Taxonomy" id="27622"/>
    <lineage>
        <taxon>Eukaryota</taxon>
        <taxon>Metazoa</taxon>
        <taxon>Chordata</taxon>
        <taxon>Craniata</taxon>
        <taxon>Vertebrata</taxon>
        <taxon>Euteleostomi</taxon>
        <taxon>Mammalia</taxon>
        <taxon>Eutheria</taxon>
        <taxon>Laurasiatheria</taxon>
        <taxon>Chiroptera</taxon>
        <taxon>Yangochiroptera</taxon>
        <taxon>Molossidae</taxon>
        <taxon>Molossus</taxon>
    </lineage>
</organism>